<keyword evidence="1" id="KW-0472">Membrane</keyword>
<comment type="caution">
    <text evidence="2">The sequence shown here is derived from an EMBL/GenBank/DDBJ whole genome shotgun (WGS) entry which is preliminary data.</text>
</comment>
<accession>A0A428PBS3</accession>
<organism evidence="2 3">
    <name type="scientific">Fusarium duplospermum</name>
    <dbReference type="NCBI Taxonomy" id="1325734"/>
    <lineage>
        <taxon>Eukaryota</taxon>
        <taxon>Fungi</taxon>
        <taxon>Dikarya</taxon>
        <taxon>Ascomycota</taxon>
        <taxon>Pezizomycotina</taxon>
        <taxon>Sordariomycetes</taxon>
        <taxon>Hypocreomycetidae</taxon>
        <taxon>Hypocreales</taxon>
        <taxon>Nectriaceae</taxon>
        <taxon>Fusarium</taxon>
        <taxon>Fusarium solani species complex</taxon>
    </lineage>
</organism>
<name>A0A428PBS3_9HYPO</name>
<dbReference type="EMBL" id="NKCI01000164">
    <property type="protein sequence ID" value="RSL50393.1"/>
    <property type="molecule type" value="Genomic_DNA"/>
</dbReference>
<evidence type="ECO:0008006" key="4">
    <source>
        <dbReference type="Google" id="ProtNLM"/>
    </source>
</evidence>
<dbReference type="Gene3D" id="1.20.1250.20">
    <property type="entry name" value="MFS general substrate transporter like domains"/>
    <property type="match status" value="1"/>
</dbReference>
<reference evidence="2 3" key="1">
    <citation type="submission" date="2017-06" db="EMBL/GenBank/DDBJ databases">
        <title>Comparative genomic analysis of Ambrosia Fusariam Clade fungi.</title>
        <authorList>
            <person name="Stajich J.E."/>
            <person name="Carrillo J."/>
            <person name="Kijimoto T."/>
            <person name="Eskalen A."/>
            <person name="O'Donnell K."/>
            <person name="Kasson M."/>
        </authorList>
    </citation>
    <scope>NUCLEOTIDE SEQUENCE [LARGE SCALE GENOMIC DNA]</scope>
    <source>
        <strain evidence="2 3">NRRL62584</strain>
    </source>
</reference>
<gene>
    <name evidence="2" type="ORF">CEP54_011961</name>
</gene>
<keyword evidence="3" id="KW-1185">Reference proteome</keyword>
<feature type="transmembrane region" description="Helical" evidence="1">
    <location>
        <begin position="86"/>
        <end position="109"/>
    </location>
</feature>
<dbReference type="AlphaFoldDB" id="A0A428PBS3"/>
<feature type="transmembrane region" description="Helical" evidence="1">
    <location>
        <begin position="47"/>
        <end position="66"/>
    </location>
</feature>
<protein>
    <recommendedName>
        <fullName evidence="4">Major facilitator superfamily (MFS) profile domain-containing protein</fullName>
    </recommendedName>
</protein>
<evidence type="ECO:0000313" key="3">
    <source>
        <dbReference type="Proteomes" id="UP000288168"/>
    </source>
</evidence>
<sequence>MAKIEEHEHHTASDAMVDDAAAPKIADLLPDYGKPWYKVPHLLKLNALLLVPLLTSYVSGFDGSLLNGMQSLPSWNEDFDNPSGSILGIVSTIQVIGGIAALPFAPMLADRLGQARMMHYLAPHCELKWEYRAPRFA</sequence>
<dbReference type="InterPro" id="IPR036259">
    <property type="entry name" value="MFS_trans_sf"/>
</dbReference>
<dbReference type="Proteomes" id="UP000288168">
    <property type="component" value="Unassembled WGS sequence"/>
</dbReference>
<dbReference type="SUPFAM" id="SSF103473">
    <property type="entry name" value="MFS general substrate transporter"/>
    <property type="match status" value="1"/>
</dbReference>
<keyword evidence="1" id="KW-1133">Transmembrane helix</keyword>
<keyword evidence="1" id="KW-0812">Transmembrane</keyword>
<proteinExistence type="predicted"/>
<evidence type="ECO:0000256" key="1">
    <source>
        <dbReference type="SAM" id="Phobius"/>
    </source>
</evidence>
<dbReference type="OrthoDB" id="6133115at2759"/>
<evidence type="ECO:0000313" key="2">
    <source>
        <dbReference type="EMBL" id="RSL50393.1"/>
    </source>
</evidence>